<dbReference type="Proteomes" id="UP000275945">
    <property type="component" value="Segment"/>
</dbReference>
<keyword evidence="3" id="KW-1185">Reference proteome</keyword>
<feature type="region of interest" description="Disordered" evidence="1">
    <location>
        <begin position="57"/>
        <end position="77"/>
    </location>
</feature>
<name>A0A3G3BX14_9CAUD</name>
<evidence type="ECO:0000313" key="3">
    <source>
        <dbReference type="Proteomes" id="UP000275945"/>
    </source>
</evidence>
<proteinExistence type="predicted"/>
<gene>
    <name evidence="2" type="ORF">BpsS36_00014</name>
</gene>
<dbReference type="EMBL" id="MH884513">
    <property type="protein sequence ID" value="AYP68720.1"/>
    <property type="molecule type" value="Genomic_DNA"/>
</dbReference>
<organism evidence="2 3">
    <name type="scientific">Bacillus phage vB_BpsS-36</name>
    <dbReference type="NCBI Taxonomy" id="2419622"/>
    <lineage>
        <taxon>Viruses</taxon>
        <taxon>Duplodnaviria</taxon>
        <taxon>Heunggongvirae</taxon>
        <taxon>Uroviricota</taxon>
        <taxon>Caudoviricetes</taxon>
        <taxon>Ehrlichviridae</taxon>
        <taxon>Nairobivirus</taxon>
        <taxon>Nairobivirus nv36</taxon>
    </lineage>
</organism>
<protein>
    <submittedName>
        <fullName evidence="2">Uncharacterized protein</fullName>
    </submittedName>
</protein>
<sequence>MPVAVEFNADTKDIMRKLQKLGKLDDLTTPLKRSGTHMEKSIGSRFRGANWTPLSPRTYEIHPHRMGGKPLNDTGKLKASVTSKAVRQLSKKQLKYGSNLKYAPLHNFGGRAGWGTYIPQREFLNFESKDEQAIKRIFEDYVKELGS</sequence>
<reference evidence="2 3" key="1">
    <citation type="submission" date="2018-09" db="EMBL/GenBank/DDBJ databases">
        <title>Comparative Genomic Analysis of Eight Novel Haloalkaliphilic Bacteriophages from Lake Elmenteita, Kenya.</title>
        <authorList>
            <person name="Akhwale J.K."/>
        </authorList>
    </citation>
    <scope>NUCLEOTIDE SEQUENCE [LARGE SCALE GENOMIC DNA]</scope>
</reference>
<evidence type="ECO:0000313" key="2">
    <source>
        <dbReference type="EMBL" id="AYP68720.1"/>
    </source>
</evidence>
<accession>A0A3G3BX14</accession>
<dbReference type="Pfam" id="PF05069">
    <property type="entry name" value="Phage_tail_S"/>
    <property type="match status" value="1"/>
</dbReference>
<dbReference type="InterPro" id="IPR006522">
    <property type="entry name" value="Phage_virion_morphogenesis"/>
</dbReference>
<evidence type="ECO:0000256" key="1">
    <source>
        <dbReference type="SAM" id="MobiDB-lite"/>
    </source>
</evidence>